<feature type="region of interest" description="Disordered" evidence="1">
    <location>
        <begin position="52"/>
        <end position="99"/>
    </location>
</feature>
<feature type="compositionally biased region" description="Low complexity" evidence="1">
    <location>
        <begin position="81"/>
        <end position="90"/>
    </location>
</feature>
<name>A0A0E0EWW3_9ORYZ</name>
<reference evidence="2" key="1">
    <citation type="submission" date="2015-04" db="UniProtKB">
        <authorList>
            <consortium name="EnsemblPlants"/>
        </authorList>
    </citation>
    <scope>IDENTIFICATION</scope>
</reference>
<evidence type="ECO:0000313" key="2">
    <source>
        <dbReference type="EnsemblPlants" id="OMERI10G04920.1"/>
    </source>
</evidence>
<dbReference type="AlphaFoldDB" id="A0A0E0EWW3"/>
<protein>
    <submittedName>
        <fullName evidence="2">Uncharacterized protein</fullName>
    </submittedName>
</protein>
<keyword evidence="3" id="KW-1185">Reference proteome</keyword>
<dbReference type="HOGENOM" id="CLU_2324261_0_0_1"/>
<evidence type="ECO:0000256" key="1">
    <source>
        <dbReference type="SAM" id="MobiDB-lite"/>
    </source>
</evidence>
<dbReference type="Proteomes" id="UP000008021">
    <property type="component" value="Chromosome 10"/>
</dbReference>
<dbReference type="Gramene" id="OMERI10G04920.1">
    <property type="protein sequence ID" value="OMERI10G04920.1"/>
    <property type="gene ID" value="OMERI10G04920"/>
</dbReference>
<sequence length="99" mass="10319">MRKKPTRVAVAPNDAEDAADGKPRGGVAALLKEKPWRSPTSLLDLRAFAALGGGGSGGVRALPSSLRRQEDRDDDNDDARSSSGPSGGSSVLRPAPRLR</sequence>
<feature type="region of interest" description="Disordered" evidence="1">
    <location>
        <begin position="1"/>
        <end position="24"/>
    </location>
</feature>
<proteinExistence type="predicted"/>
<accession>A0A0E0EWW3</accession>
<evidence type="ECO:0000313" key="3">
    <source>
        <dbReference type="Proteomes" id="UP000008021"/>
    </source>
</evidence>
<reference evidence="2" key="2">
    <citation type="submission" date="2018-05" db="EMBL/GenBank/DDBJ databases">
        <title>OmerRS3 (Oryza meridionalis Reference Sequence Version 3).</title>
        <authorList>
            <person name="Zhang J."/>
            <person name="Kudrna D."/>
            <person name="Lee S."/>
            <person name="Talag J."/>
            <person name="Welchert J."/>
            <person name="Wing R.A."/>
        </authorList>
    </citation>
    <scope>NUCLEOTIDE SEQUENCE [LARGE SCALE GENOMIC DNA]</scope>
    <source>
        <strain evidence="2">cv. OR44</strain>
    </source>
</reference>
<dbReference type="EnsemblPlants" id="OMERI10G04920.1">
    <property type="protein sequence ID" value="OMERI10G04920.1"/>
    <property type="gene ID" value="OMERI10G04920"/>
</dbReference>
<organism evidence="2">
    <name type="scientific">Oryza meridionalis</name>
    <dbReference type="NCBI Taxonomy" id="40149"/>
    <lineage>
        <taxon>Eukaryota</taxon>
        <taxon>Viridiplantae</taxon>
        <taxon>Streptophyta</taxon>
        <taxon>Embryophyta</taxon>
        <taxon>Tracheophyta</taxon>
        <taxon>Spermatophyta</taxon>
        <taxon>Magnoliopsida</taxon>
        <taxon>Liliopsida</taxon>
        <taxon>Poales</taxon>
        <taxon>Poaceae</taxon>
        <taxon>BOP clade</taxon>
        <taxon>Oryzoideae</taxon>
        <taxon>Oryzeae</taxon>
        <taxon>Oryzinae</taxon>
        <taxon>Oryza</taxon>
    </lineage>
</organism>